<evidence type="ECO:0000256" key="2">
    <source>
        <dbReference type="ARBA" id="ARBA00001946"/>
    </source>
</evidence>
<dbReference type="AlphaFoldDB" id="A0A1U9Y695"/>
<keyword evidence="9" id="KW-0460">Magnesium</keyword>
<dbReference type="UniPathway" id="UPA00924"/>
<dbReference type="GO" id="GO:0009507">
    <property type="term" value="C:chloroplast"/>
    <property type="evidence" value="ECO:0007669"/>
    <property type="project" value="UniProtKB-SubCell"/>
</dbReference>
<evidence type="ECO:0000256" key="10">
    <source>
        <dbReference type="ARBA" id="ARBA00022946"/>
    </source>
</evidence>
<keyword evidence="10" id="KW-0809">Transit peptide</keyword>
<dbReference type="Gene3D" id="1.10.600.10">
    <property type="entry name" value="Farnesyl Diphosphate Synthase"/>
    <property type="match status" value="1"/>
</dbReference>
<evidence type="ECO:0000256" key="8">
    <source>
        <dbReference type="ARBA" id="ARBA00022723"/>
    </source>
</evidence>
<evidence type="ECO:0000259" key="12">
    <source>
        <dbReference type="Pfam" id="PF01397"/>
    </source>
</evidence>
<evidence type="ECO:0000259" key="13">
    <source>
        <dbReference type="Pfam" id="PF03936"/>
    </source>
</evidence>
<keyword evidence="7" id="KW-0934">Plastid</keyword>
<dbReference type="FunFam" id="1.10.600.10:FF:000005">
    <property type="entry name" value="Ent-kaur-16-ene synthase, chloroplastic"/>
    <property type="match status" value="1"/>
</dbReference>
<feature type="domain" description="Terpene synthase metal-binding" evidence="13">
    <location>
        <begin position="352"/>
        <end position="589"/>
    </location>
</feature>
<dbReference type="PANTHER" id="PTHR31739">
    <property type="entry name" value="ENT-COPALYL DIPHOSPHATE SYNTHASE, CHLOROPLASTIC"/>
    <property type="match status" value="1"/>
</dbReference>
<dbReference type="SFLD" id="SFLDG01014">
    <property type="entry name" value="Terpene_Cyclase_Like_1_N-term"/>
    <property type="match status" value="1"/>
</dbReference>
<name>A0A1U9Y695_9CONI</name>
<feature type="domain" description="Terpene synthase N-terminal" evidence="12">
    <location>
        <begin position="76"/>
        <end position="280"/>
    </location>
</feature>
<dbReference type="InterPro" id="IPR034741">
    <property type="entry name" value="Terpene_cyclase-like_1_C"/>
</dbReference>
<dbReference type="Pfam" id="PF01397">
    <property type="entry name" value="Terpene_synth"/>
    <property type="match status" value="1"/>
</dbReference>
<dbReference type="SUPFAM" id="SSF48239">
    <property type="entry name" value="Terpenoid cyclases/Protein prenyltransferases"/>
    <property type="match status" value="1"/>
</dbReference>
<dbReference type="SFLD" id="SFLDG01019">
    <property type="entry name" value="Terpene_Cyclase_Like_1_C_Termi"/>
    <property type="match status" value="1"/>
</dbReference>
<reference evidence="14" key="1">
    <citation type="submission" date="2016-06" db="EMBL/GenBank/DDBJ databases">
        <authorList>
            <person name="Kjaerup R.B."/>
            <person name="Dalgaard T.S."/>
            <person name="Juul-Madsen H.R."/>
        </authorList>
    </citation>
    <scope>NUCLEOTIDE SEQUENCE</scope>
    <source>
        <tissue evidence="14">Rind</tissue>
    </source>
</reference>
<evidence type="ECO:0000256" key="6">
    <source>
        <dbReference type="ARBA" id="ARBA00022528"/>
    </source>
</evidence>
<dbReference type="CDD" id="cd00684">
    <property type="entry name" value="Terpene_cyclase_plant_C1"/>
    <property type="match status" value="1"/>
</dbReference>
<dbReference type="EC" id="4.2.3.119" evidence="14"/>
<dbReference type="EMBL" id="KX394684">
    <property type="protein sequence ID" value="AQZ36562.1"/>
    <property type="molecule type" value="mRNA"/>
</dbReference>
<evidence type="ECO:0000313" key="14">
    <source>
        <dbReference type="EMBL" id="AQZ36562.1"/>
    </source>
</evidence>
<keyword evidence="6" id="KW-0150">Chloroplast</keyword>
<comment type="cofactor">
    <cofactor evidence="2">
        <name>Mg(2+)</name>
        <dbReference type="ChEBI" id="CHEBI:18420"/>
    </cofactor>
</comment>
<evidence type="ECO:0000256" key="7">
    <source>
        <dbReference type="ARBA" id="ARBA00022640"/>
    </source>
</evidence>
<accession>A0A1U9Y695</accession>
<dbReference type="GO" id="GO:0000287">
    <property type="term" value="F:magnesium ion binding"/>
    <property type="evidence" value="ECO:0007669"/>
    <property type="project" value="InterPro"/>
</dbReference>
<comment type="subcellular location">
    <subcellularLocation>
        <location evidence="3">Plastid</location>
        <location evidence="3">Chloroplast</location>
    </subcellularLocation>
</comment>
<comment type="pathway">
    <text evidence="4">Terpene metabolism; oleoresin biosynthesis.</text>
</comment>
<dbReference type="FunFam" id="1.50.10.130:FF:000004">
    <property type="entry name" value="Carene synthase, chloroplastic"/>
    <property type="match status" value="1"/>
</dbReference>
<dbReference type="InterPro" id="IPR036965">
    <property type="entry name" value="Terpene_synth_N_sf"/>
</dbReference>
<sequence>MSPVSVISLPSDLCLPTSFIDRSGRELNPLHITIPNLGMCRKGKLMTRASMSMSLTTAVSDDAVIRRRGDFHSNLWDDDFIQSLSAPCGEPSYRERAERLIGEEPSYRERAERLIGEVKKLFNSMSEEDGELITPLDDLIQRLWMVDSVERLGIDRHFKNEIKSALDHVYSYWSEKGIGCGRESVVTDLNSTALGLRTLRLHGYDVSADVLNHFKNQSGQFACTLNQTEDQIRTVLNLYRASLIAFPGEKVMDEAETFSAKYLKEALQKIPVSSLSREIGDVLEYGWHTYLPRLEARNYIDVFGQDTENSQSYMKTEKLLELAKLEFNISHALQKRELEYLVRWWKGSGSPHMTFCRHRHVGYYTLASCIAFEPQHSGFRLGFAKACHIITVLDDMYDTFGTLDELELFTAAIKRWGPSIPRIWDPSATECLPEYMKGVYMIVYNTVNEMSQEADKAQGRDTLNYCRQAWEEYIDSYMQEAKWIASGEVPTFEEYYENGKVSSGHRVSALQPILTTDIPFPEHVLKEVDIPSKLNDLASAILRLRGDTRCYQADRARGEEASCISCYMKDNPGTTEEDALNHINAMIRDVIKGLNWELLKPNSSVPMSAKKHAFDISRAFHYGYKYRDGYTIASIETKSLVRRTVIDPVTL</sequence>
<dbReference type="SFLD" id="SFLDS00005">
    <property type="entry name" value="Isoprenoid_Synthase_Type_I"/>
    <property type="match status" value="1"/>
</dbReference>
<evidence type="ECO:0000256" key="4">
    <source>
        <dbReference type="ARBA" id="ARBA00005140"/>
    </source>
</evidence>
<organism evidence="14">
    <name type="scientific">Pinus kesiya var. langbianensis</name>
    <dbReference type="NCBI Taxonomy" id="1504333"/>
    <lineage>
        <taxon>Eukaryota</taxon>
        <taxon>Viridiplantae</taxon>
        <taxon>Streptophyta</taxon>
        <taxon>Embryophyta</taxon>
        <taxon>Tracheophyta</taxon>
        <taxon>Spermatophyta</taxon>
        <taxon>Pinopsida</taxon>
        <taxon>Pinidae</taxon>
        <taxon>Conifers I</taxon>
        <taxon>Pinales</taxon>
        <taxon>Pinaceae</taxon>
        <taxon>Pinus</taxon>
        <taxon>Pinus subgen. Pinus</taxon>
    </lineage>
</organism>
<protein>
    <submittedName>
        <fullName evidence="14">Terpene synthase</fullName>
        <ecNumber evidence="14">4.2.3.119</ecNumber>
    </submittedName>
</protein>
<keyword evidence="8" id="KW-0479">Metal-binding</keyword>
<dbReference type="InterPro" id="IPR001906">
    <property type="entry name" value="Terpene_synth_N"/>
</dbReference>
<dbReference type="PANTHER" id="PTHR31739:SF25">
    <property type="entry name" value="(E,E)-GERANYLLINALOOL SYNTHASE"/>
    <property type="match status" value="1"/>
</dbReference>
<evidence type="ECO:0000256" key="1">
    <source>
        <dbReference type="ARBA" id="ARBA00001936"/>
    </source>
</evidence>
<dbReference type="InterPro" id="IPR008930">
    <property type="entry name" value="Terpenoid_cyclase/PrenylTrfase"/>
</dbReference>
<dbReference type="GO" id="GO:0050550">
    <property type="term" value="F:pinene synthase activity"/>
    <property type="evidence" value="ECO:0007669"/>
    <property type="project" value="UniProtKB-EC"/>
</dbReference>
<proteinExistence type="evidence at transcript level"/>
<dbReference type="GO" id="GO:0016102">
    <property type="term" value="P:diterpenoid biosynthetic process"/>
    <property type="evidence" value="ECO:0007669"/>
    <property type="project" value="InterPro"/>
</dbReference>
<comment type="similarity">
    <text evidence="5">Belongs to the terpene synthase family. Tpsd subfamily.</text>
</comment>
<dbReference type="InterPro" id="IPR050148">
    <property type="entry name" value="Terpene_synthase-like"/>
</dbReference>
<evidence type="ECO:0000256" key="9">
    <source>
        <dbReference type="ARBA" id="ARBA00022842"/>
    </source>
</evidence>
<evidence type="ECO:0000256" key="5">
    <source>
        <dbReference type="ARBA" id="ARBA00008762"/>
    </source>
</evidence>
<comment type="cofactor">
    <cofactor evidence="1">
        <name>Mn(2+)</name>
        <dbReference type="ChEBI" id="CHEBI:29035"/>
    </cofactor>
</comment>
<dbReference type="Gene3D" id="1.50.10.130">
    <property type="entry name" value="Terpene synthase, N-terminal domain"/>
    <property type="match status" value="1"/>
</dbReference>
<dbReference type="InterPro" id="IPR044814">
    <property type="entry name" value="Terpene_cyclase_plant_C1"/>
</dbReference>
<dbReference type="Pfam" id="PF03936">
    <property type="entry name" value="Terpene_synth_C"/>
    <property type="match status" value="1"/>
</dbReference>
<dbReference type="InterPro" id="IPR008949">
    <property type="entry name" value="Isoprenoid_synthase_dom_sf"/>
</dbReference>
<evidence type="ECO:0000256" key="11">
    <source>
        <dbReference type="ARBA" id="ARBA00023239"/>
    </source>
</evidence>
<dbReference type="InterPro" id="IPR005630">
    <property type="entry name" value="Terpene_synthase_metal-bd"/>
</dbReference>
<evidence type="ECO:0000256" key="3">
    <source>
        <dbReference type="ARBA" id="ARBA00004229"/>
    </source>
</evidence>
<dbReference type="SUPFAM" id="SSF48576">
    <property type="entry name" value="Terpenoid synthases"/>
    <property type="match status" value="1"/>
</dbReference>
<keyword evidence="11 14" id="KW-0456">Lyase</keyword>